<dbReference type="PANTHER" id="PTHR47040">
    <property type="entry name" value="OSJNBA0068L06.9 PROTEIN"/>
    <property type="match status" value="1"/>
</dbReference>
<dbReference type="PANTHER" id="PTHR47040:SF1">
    <property type="entry name" value="MITOCHONDRIAL ATP-INDEPENDENT INNER MEMBRANE PROTEASE SUBUNIT 2"/>
    <property type="match status" value="1"/>
</dbReference>
<sequence>MVSLSTWFRYVAHKFEYSVSLSWKNYKIGQITDREVNDAVWKTFFHGKLTYLHWNKGEEMAPTISGGTLLVRKLPLADPTRVSVGDVVLLKDPDNEKNHIVRRLAATEGYEMLSTDANDEPFVLEKDQCWVLADNEKLKPKEVNDSRKFGPVPMMDIVGRVIYCLRTAVDHGPVQNNYRSMRKDSAVLEVELDVDEMAKNHKA</sequence>
<dbReference type="InterPro" id="IPR053307">
    <property type="entry name" value="Mitochondrial_IM_protease"/>
</dbReference>
<accession>W9QBD9</accession>
<evidence type="ECO:0008006" key="3">
    <source>
        <dbReference type="Google" id="ProtNLM"/>
    </source>
</evidence>
<protein>
    <recommendedName>
        <fullName evidence="3">Mitochondrial inner membrane protease subunit 1</fullName>
    </recommendedName>
</protein>
<dbReference type="CDD" id="cd06530">
    <property type="entry name" value="S26_SPase_I"/>
    <property type="match status" value="1"/>
</dbReference>
<evidence type="ECO:0000313" key="2">
    <source>
        <dbReference type="Proteomes" id="UP000030645"/>
    </source>
</evidence>
<dbReference type="KEGG" id="mnt:21385277"/>
<dbReference type="GO" id="GO:0004252">
    <property type="term" value="F:serine-type endopeptidase activity"/>
    <property type="evidence" value="ECO:0007669"/>
    <property type="project" value="InterPro"/>
</dbReference>
<dbReference type="InterPro" id="IPR019533">
    <property type="entry name" value="Peptidase_S26"/>
</dbReference>
<dbReference type="GO" id="GO:0006465">
    <property type="term" value="P:signal peptide processing"/>
    <property type="evidence" value="ECO:0007669"/>
    <property type="project" value="InterPro"/>
</dbReference>
<dbReference type="InterPro" id="IPR036286">
    <property type="entry name" value="LexA/Signal_pep-like_sf"/>
</dbReference>
<dbReference type="eggNOG" id="KOG1568">
    <property type="taxonomic scope" value="Eukaryota"/>
</dbReference>
<proteinExistence type="predicted"/>
<dbReference type="EMBL" id="KE343288">
    <property type="protein sequence ID" value="EXB22188.1"/>
    <property type="molecule type" value="Genomic_DNA"/>
</dbReference>
<reference evidence="2" key="1">
    <citation type="submission" date="2013-01" db="EMBL/GenBank/DDBJ databases">
        <title>Draft Genome Sequence of a Mulberry Tree, Morus notabilis C.K. Schneid.</title>
        <authorList>
            <person name="He N."/>
            <person name="Zhao S."/>
        </authorList>
    </citation>
    <scope>NUCLEOTIDE SEQUENCE</scope>
</reference>
<gene>
    <name evidence="1" type="ORF">L484_001683</name>
</gene>
<dbReference type="AlphaFoldDB" id="W9QBD9"/>
<dbReference type="Gene3D" id="2.10.109.10">
    <property type="entry name" value="Umud Fragment, subunit A"/>
    <property type="match status" value="1"/>
</dbReference>
<dbReference type="SUPFAM" id="SSF51306">
    <property type="entry name" value="LexA/Signal peptidase"/>
    <property type="match status" value="1"/>
</dbReference>
<dbReference type="Proteomes" id="UP000030645">
    <property type="component" value="Unassembled WGS sequence"/>
</dbReference>
<evidence type="ECO:0000313" key="1">
    <source>
        <dbReference type="EMBL" id="EXB22188.1"/>
    </source>
</evidence>
<dbReference type="OrthoDB" id="308440at2759"/>
<keyword evidence="2" id="KW-1185">Reference proteome</keyword>
<name>W9QBD9_9ROSA</name>
<organism evidence="1 2">
    <name type="scientific">Morus notabilis</name>
    <dbReference type="NCBI Taxonomy" id="981085"/>
    <lineage>
        <taxon>Eukaryota</taxon>
        <taxon>Viridiplantae</taxon>
        <taxon>Streptophyta</taxon>
        <taxon>Embryophyta</taxon>
        <taxon>Tracheophyta</taxon>
        <taxon>Spermatophyta</taxon>
        <taxon>Magnoliopsida</taxon>
        <taxon>eudicotyledons</taxon>
        <taxon>Gunneridae</taxon>
        <taxon>Pentapetalae</taxon>
        <taxon>rosids</taxon>
        <taxon>fabids</taxon>
        <taxon>Rosales</taxon>
        <taxon>Moraceae</taxon>
        <taxon>Moreae</taxon>
        <taxon>Morus</taxon>
    </lineage>
</organism>
<dbReference type="STRING" id="981085.W9QBD9"/>